<name>A0A3M4LR18_PSECI</name>
<proteinExistence type="predicted"/>
<sequence length="62" mass="6674">MAHSLQYQVSDSIRGIETEVGRLLDLAGMLKETGNDPLAAKISLQAHKLLEVAVALRMALAD</sequence>
<comment type="caution">
    <text evidence="1">The sequence shown here is derived from an EMBL/GenBank/DDBJ whole genome shotgun (WGS) entry which is preliminary data.</text>
</comment>
<evidence type="ECO:0000313" key="1">
    <source>
        <dbReference type="EMBL" id="RMQ43932.1"/>
    </source>
</evidence>
<dbReference type="Proteomes" id="UP000277236">
    <property type="component" value="Unassembled WGS sequence"/>
</dbReference>
<reference evidence="1 2" key="1">
    <citation type="submission" date="2018-08" db="EMBL/GenBank/DDBJ databases">
        <title>Recombination of ecologically and evolutionarily significant loci maintains genetic cohesion in the Pseudomonas syringae species complex.</title>
        <authorList>
            <person name="Dillon M."/>
            <person name="Thakur S."/>
            <person name="Almeida R.N.D."/>
            <person name="Weir B.S."/>
            <person name="Guttman D.S."/>
        </authorList>
    </citation>
    <scope>NUCLEOTIDE SEQUENCE [LARGE SCALE GENOMIC DNA]</scope>
    <source>
        <strain evidence="1 2">ICMP 3353</strain>
    </source>
</reference>
<dbReference type="EMBL" id="RBRE01000063">
    <property type="protein sequence ID" value="RMQ43932.1"/>
    <property type="molecule type" value="Genomic_DNA"/>
</dbReference>
<protein>
    <submittedName>
        <fullName evidence="1">Uncharacterized protein</fullName>
    </submittedName>
</protein>
<evidence type="ECO:0000313" key="2">
    <source>
        <dbReference type="Proteomes" id="UP000277236"/>
    </source>
</evidence>
<organism evidence="1 2">
    <name type="scientific">Pseudomonas cichorii</name>
    <dbReference type="NCBI Taxonomy" id="36746"/>
    <lineage>
        <taxon>Bacteria</taxon>
        <taxon>Pseudomonadati</taxon>
        <taxon>Pseudomonadota</taxon>
        <taxon>Gammaproteobacteria</taxon>
        <taxon>Pseudomonadales</taxon>
        <taxon>Pseudomonadaceae</taxon>
        <taxon>Pseudomonas</taxon>
    </lineage>
</organism>
<gene>
    <name evidence="1" type="ORF">ALQ04_00362</name>
</gene>
<dbReference type="AlphaFoldDB" id="A0A3M4LR18"/>
<dbReference type="RefSeq" id="WP_122317010.1">
    <property type="nucleotide sequence ID" value="NZ_RBRE01000063.1"/>
</dbReference>
<accession>A0A3M4LR18</accession>
<dbReference type="OrthoDB" id="7002208at2"/>